<keyword evidence="3" id="KW-1185">Reference proteome</keyword>
<dbReference type="RefSeq" id="WP_211633737.1">
    <property type="nucleotide sequence ID" value="NZ_CP073100.1"/>
</dbReference>
<organism evidence="2 3">
    <name type="scientific">Luteolibacter ambystomatis</name>
    <dbReference type="NCBI Taxonomy" id="2824561"/>
    <lineage>
        <taxon>Bacteria</taxon>
        <taxon>Pseudomonadati</taxon>
        <taxon>Verrucomicrobiota</taxon>
        <taxon>Verrucomicrobiia</taxon>
        <taxon>Verrucomicrobiales</taxon>
        <taxon>Verrucomicrobiaceae</taxon>
        <taxon>Luteolibacter</taxon>
    </lineage>
</organism>
<evidence type="ECO:0000259" key="1">
    <source>
        <dbReference type="Pfam" id="PF12146"/>
    </source>
</evidence>
<proteinExistence type="predicted"/>
<dbReference type="PANTHER" id="PTHR43194:SF2">
    <property type="entry name" value="PEROXISOMAL MEMBRANE PROTEIN LPX1"/>
    <property type="match status" value="1"/>
</dbReference>
<dbReference type="InterPro" id="IPR029058">
    <property type="entry name" value="AB_hydrolase_fold"/>
</dbReference>
<dbReference type="PANTHER" id="PTHR43194">
    <property type="entry name" value="HYDROLASE ALPHA/BETA FOLD FAMILY"/>
    <property type="match status" value="1"/>
</dbReference>
<dbReference type="InterPro" id="IPR022742">
    <property type="entry name" value="Hydrolase_4"/>
</dbReference>
<dbReference type="Gene3D" id="3.40.50.1820">
    <property type="entry name" value="alpha/beta hydrolase"/>
    <property type="match status" value="1"/>
</dbReference>
<keyword evidence="2" id="KW-0378">Hydrolase</keyword>
<dbReference type="GO" id="GO:0016787">
    <property type="term" value="F:hydrolase activity"/>
    <property type="evidence" value="ECO:0007669"/>
    <property type="project" value="UniProtKB-KW"/>
</dbReference>
<gene>
    <name evidence="2" type="ORF">KBB96_06530</name>
</gene>
<sequence length="341" mass="36220">MIKFIRRAAITSTLLLLVAFGGLAVWGSDRLLHPNRRPLQDYHREILSQPSEFGLRVQPYTGPSGTPCLLVTPSPDPGTANKGRIVREELMKRGVTPGRWGDTRGTIVLLHGYCGRKEDNLPIAERFCAAGFRCILPDLPGHGDNPSPTATFGKHETALAGDLVADAAQRFSFPAAPAALFGISQGGAIALQAAGKCDGHWSAVATVAAFSSLSQPVERAATAIPKLAVIAPFASEACSCGVYFREGFTPADIRPVDAATRITIPAFIVHGDQDTFIPISAGRAIYDAIPGNRKTFREVRGGGHGNVLSTGSHALYADLCRFYITSMLGDGKTSRAGIKGR</sequence>
<name>A0A975J1Y4_9BACT</name>
<dbReference type="AlphaFoldDB" id="A0A975J1Y4"/>
<evidence type="ECO:0000313" key="3">
    <source>
        <dbReference type="Proteomes" id="UP000676169"/>
    </source>
</evidence>
<dbReference type="Proteomes" id="UP000676169">
    <property type="component" value="Chromosome"/>
</dbReference>
<reference evidence="2" key="1">
    <citation type="submission" date="2021-04" db="EMBL/GenBank/DDBJ databases">
        <title>Luteolibacter sp. 32A isolated from the skin of an Anderson's salamander (Ambystoma andersonii).</title>
        <authorList>
            <person name="Spergser J."/>
            <person name="Busse H.-J."/>
        </authorList>
    </citation>
    <scope>NUCLEOTIDE SEQUENCE</scope>
    <source>
        <strain evidence="2">32A</strain>
    </source>
</reference>
<evidence type="ECO:0000313" key="2">
    <source>
        <dbReference type="EMBL" id="QUE52545.1"/>
    </source>
</evidence>
<dbReference type="SUPFAM" id="SSF53474">
    <property type="entry name" value="alpha/beta-Hydrolases"/>
    <property type="match status" value="1"/>
</dbReference>
<dbReference type="EMBL" id="CP073100">
    <property type="protein sequence ID" value="QUE52545.1"/>
    <property type="molecule type" value="Genomic_DNA"/>
</dbReference>
<dbReference type="InterPro" id="IPR050228">
    <property type="entry name" value="Carboxylesterase_BioH"/>
</dbReference>
<feature type="domain" description="Serine aminopeptidase S33" evidence="1">
    <location>
        <begin position="102"/>
        <end position="226"/>
    </location>
</feature>
<accession>A0A975J1Y4</accession>
<dbReference type="Pfam" id="PF12146">
    <property type="entry name" value="Hydrolase_4"/>
    <property type="match status" value="1"/>
</dbReference>
<dbReference type="KEGG" id="lamb:KBB96_06530"/>
<protein>
    <submittedName>
        <fullName evidence="2">Alpha/beta fold hydrolase</fullName>
    </submittedName>
</protein>